<dbReference type="EMBL" id="SNRY01000331">
    <property type="protein sequence ID" value="KAA6342358.1"/>
    <property type="molecule type" value="Genomic_DNA"/>
</dbReference>
<evidence type="ECO:0000256" key="3">
    <source>
        <dbReference type="ARBA" id="ARBA00023002"/>
    </source>
</evidence>
<dbReference type="InterPro" id="IPR016162">
    <property type="entry name" value="Ald_DH_N"/>
</dbReference>
<dbReference type="GO" id="GO:0009898">
    <property type="term" value="C:cytoplasmic side of plasma membrane"/>
    <property type="evidence" value="ECO:0007669"/>
    <property type="project" value="TreeGrafter"/>
</dbReference>
<feature type="domain" description="Aldehyde dehydrogenase" evidence="6">
    <location>
        <begin position="533"/>
        <end position="970"/>
    </location>
</feature>
<dbReference type="InterPro" id="IPR029510">
    <property type="entry name" value="Ald_DH_CS_GLU"/>
</dbReference>
<dbReference type="InterPro" id="IPR050485">
    <property type="entry name" value="Proline_metab_enzyme"/>
</dbReference>
<dbReference type="PANTHER" id="PTHR42862:SF1">
    <property type="entry name" value="DELTA-1-PYRROLINE-5-CARBOXYLATE DEHYDROGENASE 2, ISOFORM A-RELATED"/>
    <property type="match status" value="1"/>
</dbReference>
<dbReference type="GO" id="GO:0003842">
    <property type="term" value="F:L-glutamate gamma-semialdehyde dehydrogenase activity"/>
    <property type="evidence" value="ECO:0007669"/>
    <property type="project" value="UniProtKB-EC"/>
</dbReference>
<comment type="pathway">
    <text evidence="1">Amino-acid degradation; L-proline degradation into L-glutamate; L-glutamate from L-proline: step 2/2.</text>
</comment>
<comment type="caution">
    <text evidence="8">The sequence shown here is derived from an EMBL/GenBank/DDBJ whole genome shotgun (WGS) entry which is preliminary data.</text>
</comment>
<dbReference type="EC" id="1.2.1.88" evidence="2"/>
<dbReference type="InterPro" id="IPR015590">
    <property type="entry name" value="Aldehyde_DH_dom"/>
</dbReference>
<gene>
    <name evidence="8" type="ORF">EZS27_009885</name>
</gene>
<dbReference type="PANTHER" id="PTHR42862">
    <property type="entry name" value="DELTA-1-PYRROLINE-5-CARBOXYLATE DEHYDROGENASE 1, ISOFORM A-RELATED"/>
    <property type="match status" value="1"/>
</dbReference>
<evidence type="ECO:0000256" key="1">
    <source>
        <dbReference type="ARBA" id="ARBA00004786"/>
    </source>
</evidence>
<dbReference type="PIRSF" id="PIRSF000197">
    <property type="entry name" value="Bifunct_PutA"/>
    <property type="match status" value="1"/>
</dbReference>
<dbReference type="InterPro" id="IPR025703">
    <property type="entry name" value="Bifunct_PutA"/>
</dbReference>
<evidence type="ECO:0000259" key="6">
    <source>
        <dbReference type="Pfam" id="PF00171"/>
    </source>
</evidence>
<reference evidence="8" key="1">
    <citation type="submission" date="2019-03" db="EMBL/GenBank/DDBJ databases">
        <title>Single cell metagenomics reveals metabolic interactions within the superorganism composed of flagellate Streblomastix strix and complex community of Bacteroidetes bacteria on its surface.</title>
        <authorList>
            <person name="Treitli S.C."/>
            <person name="Kolisko M."/>
            <person name="Husnik F."/>
            <person name="Keeling P."/>
            <person name="Hampl V."/>
        </authorList>
    </citation>
    <scope>NUCLEOTIDE SEQUENCE</scope>
    <source>
        <strain evidence="8">STM</strain>
    </source>
</reference>
<organism evidence="8">
    <name type="scientific">termite gut metagenome</name>
    <dbReference type="NCBI Taxonomy" id="433724"/>
    <lineage>
        <taxon>unclassified sequences</taxon>
        <taxon>metagenomes</taxon>
        <taxon>organismal metagenomes</taxon>
    </lineage>
</organism>
<proteinExistence type="predicted"/>
<dbReference type="GO" id="GO:0010133">
    <property type="term" value="P:L-proline catabolic process to L-glutamate"/>
    <property type="evidence" value="ECO:0007669"/>
    <property type="project" value="InterPro"/>
</dbReference>
<dbReference type="FunFam" id="3.40.309.10:FF:000005">
    <property type="entry name" value="1-pyrroline-5-carboxylate dehydrogenase 1"/>
    <property type="match status" value="1"/>
</dbReference>
<dbReference type="Pfam" id="PF01619">
    <property type="entry name" value="Pro_dh"/>
    <property type="match status" value="1"/>
</dbReference>
<dbReference type="GO" id="GO:0004657">
    <property type="term" value="F:proline dehydrogenase activity"/>
    <property type="evidence" value="ECO:0007669"/>
    <property type="project" value="InterPro"/>
</dbReference>
<keyword evidence="3" id="KW-0560">Oxidoreductase</keyword>
<dbReference type="SUPFAM" id="SSF53720">
    <property type="entry name" value="ALDH-like"/>
    <property type="match status" value="1"/>
</dbReference>
<sequence length="1174" mass="133251">MKTIKSADVLEWAKEFLSKAEKELTPAEIKEQKMFASLVQNPQNKVLLTKLLDESSQIRDTKKLSRRMKQIFKEYGVPDFMGKHYEILGHLFKHFGYLFDFIAVPVFKNVLRRETGKIIIKEERPALSKHLESRWNDHIGQNVNLLGEVVLGDTEAAHRYNHYLEALKEPDINYISIKISGIYAQLHPLGYDKSKEKVCALLVKVFQQAIDYPYMEKSGKKTPKFVNLDMEEYKDCELTLDVFTTVLAMPQFKNYTAGIVVQAYLPDAPLFYGRLLEFAKKRVVEGGAPIKVRIVKGANLQMETITSSLKGWPIPILPTKTNVDANYLHLLDVAMQPENAQVVHLGIASHNFFTIGYAYLLSKHNQVEEYVTFEMLEGMANHLPRVMRNLDKQIILYTPVVKKEHFLNAVSYLVRRLDENTGESNFLRYSFNLALHSEQWKFLEKQFVEAYELKDKIQPTVYRTQDRVQKPLPQEYLTIFTNEPDTDLDLKQNREWALNVLKKWEDMRSENFVIPVQIGNKEILTGKKRKYYDRSHNDEVCVCEVNLATQTQVEEIIIVAEQDKSGWRKTSPDERNRILHRTADLFSERRGDFIGCMSAITGKIFQEGDVEVSEGTDFCRFYPISMKVFEDLKSVSYRPKGIILVIPPWNFPFAIPVGGVVAGLASGNSVILKPATVAFPVAWLFAQAFWDAGVPKDALQVVCPADRNSLSYLSAHPSIKHTILTGGTDTAFKLLKNSPRTPLSAETGGKNAIIVTGSADQDHAIQNIITSAFSNAGQKCSACSLLLLDKKTYNDATFQTKLKDAVTSLHTGSVWETDNVIGPMITNDNEKLLYAIEHLEEGESWLVPPVFTDEKKYILKPCVKWGVKQGNYTFKTELFAPLLSVVCIENLEQGIKYANSTEYGLTSGLQSLDDKEIAFWKNSIEAGNLYINRGITGAIVRRQPFGGMKRSAFGAGIKAGGPNYVSCFVEFDERETPKLSNVTEYPFKEYITKEQDRVRLQYASQSYTKAWIEEFSVERDISLIIGELNTFRYLPLKSMAIRLLNDDNLCDTLLTIYAASFTKTKITVSLSASHPEMGIIQEAVSAFENINVSVQDESQFVAGMKRYERIRACSARLSDAIFDKAAELGLYIATEKPVTEGRIELLHYLKEQSIAYEYHRYGSIIEDKAVAFKK</sequence>
<evidence type="ECO:0000256" key="5">
    <source>
        <dbReference type="ARBA" id="ARBA00048142"/>
    </source>
</evidence>
<accession>A0A5J4S909</accession>
<evidence type="ECO:0000313" key="8">
    <source>
        <dbReference type="EMBL" id="KAA6342358.1"/>
    </source>
</evidence>
<dbReference type="Gene3D" id="3.40.605.10">
    <property type="entry name" value="Aldehyde Dehydrogenase, Chain A, domain 1"/>
    <property type="match status" value="1"/>
</dbReference>
<dbReference type="Pfam" id="PF00171">
    <property type="entry name" value="Aldedh"/>
    <property type="match status" value="1"/>
</dbReference>
<dbReference type="InterPro" id="IPR016163">
    <property type="entry name" value="Ald_DH_C"/>
</dbReference>
<name>A0A5J4S909_9ZZZZ</name>
<dbReference type="GO" id="GO:0003700">
    <property type="term" value="F:DNA-binding transcription factor activity"/>
    <property type="evidence" value="ECO:0007669"/>
    <property type="project" value="InterPro"/>
</dbReference>
<dbReference type="SUPFAM" id="SSF51730">
    <property type="entry name" value="FAD-linked oxidoreductase"/>
    <property type="match status" value="1"/>
</dbReference>
<feature type="domain" description="Proline dehydrogenase" evidence="7">
    <location>
        <begin position="129"/>
        <end position="428"/>
    </location>
</feature>
<protein>
    <recommendedName>
        <fullName evidence="2">L-glutamate gamma-semialdehyde dehydrogenase</fullName>
        <ecNumber evidence="2">1.2.1.88</ecNumber>
    </recommendedName>
</protein>
<dbReference type="PROSITE" id="PS00687">
    <property type="entry name" value="ALDEHYDE_DEHYDR_GLU"/>
    <property type="match status" value="1"/>
</dbReference>
<dbReference type="AlphaFoldDB" id="A0A5J4S909"/>
<dbReference type="InterPro" id="IPR016160">
    <property type="entry name" value="Ald_DH_CS_CYS"/>
</dbReference>
<evidence type="ECO:0000256" key="2">
    <source>
        <dbReference type="ARBA" id="ARBA00012884"/>
    </source>
</evidence>
<dbReference type="InterPro" id="IPR002872">
    <property type="entry name" value="Proline_DH_dom"/>
</dbReference>
<dbReference type="Gene3D" id="3.20.20.220">
    <property type="match status" value="1"/>
</dbReference>
<dbReference type="Gene3D" id="3.40.309.10">
    <property type="entry name" value="Aldehyde Dehydrogenase, Chain A, domain 2"/>
    <property type="match status" value="1"/>
</dbReference>
<dbReference type="InterPro" id="IPR029041">
    <property type="entry name" value="FAD-linked_oxidoreductase-like"/>
</dbReference>
<evidence type="ECO:0000256" key="4">
    <source>
        <dbReference type="ARBA" id="ARBA00023027"/>
    </source>
</evidence>
<comment type="catalytic activity">
    <reaction evidence="5">
        <text>L-glutamate 5-semialdehyde + NAD(+) + H2O = L-glutamate + NADH + 2 H(+)</text>
        <dbReference type="Rhea" id="RHEA:30235"/>
        <dbReference type="ChEBI" id="CHEBI:15377"/>
        <dbReference type="ChEBI" id="CHEBI:15378"/>
        <dbReference type="ChEBI" id="CHEBI:29985"/>
        <dbReference type="ChEBI" id="CHEBI:57540"/>
        <dbReference type="ChEBI" id="CHEBI:57945"/>
        <dbReference type="ChEBI" id="CHEBI:58066"/>
        <dbReference type="EC" id="1.2.1.88"/>
    </reaction>
</comment>
<evidence type="ECO:0000259" key="7">
    <source>
        <dbReference type="Pfam" id="PF01619"/>
    </source>
</evidence>
<keyword evidence="4" id="KW-0520">NAD</keyword>
<dbReference type="InterPro" id="IPR016161">
    <property type="entry name" value="Ald_DH/histidinol_DH"/>
</dbReference>
<dbReference type="PROSITE" id="PS00070">
    <property type="entry name" value="ALDEHYDE_DEHYDR_CYS"/>
    <property type="match status" value="1"/>
</dbReference>